<accession>A0A7C2ALQ9</accession>
<reference evidence="2" key="1">
    <citation type="journal article" date="2020" name="mSystems">
        <title>Genome- and Community-Level Interaction Insights into Carbon Utilization and Element Cycling Functions of Hydrothermarchaeota in Hydrothermal Sediment.</title>
        <authorList>
            <person name="Zhou Z."/>
            <person name="Liu Y."/>
            <person name="Xu W."/>
            <person name="Pan J."/>
            <person name="Luo Z.H."/>
            <person name="Li M."/>
        </authorList>
    </citation>
    <scope>NUCLEOTIDE SEQUENCE [LARGE SCALE GENOMIC DNA]</scope>
    <source>
        <strain evidence="2">HyVt-389</strain>
    </source>
</reference>
<name>A0A7C2ALQ9_DESA2</name>
<sequence length="483" mass="56097">MFFMQFFWLKWKTTSCQVLKDVAQLLKDELPVYRQGRNFYFLKEKKNAKVIDLNHTSSLKSLHLGHVALLWNGSYLFGLMTFWQLKKLGIPCSVITAEEIKQGILEKHHLLLVPGGWSGPKSEALGEKGKKEIRKFVRQGGNYLGICGGAGLALSDTDGLGLLPIKRKKDRGIANFYGKIVLKQTTSHPLWEGIPNEAPFNVWWPALFEVQDKEAITILGTYSDISPEFFVADLNILDLKKYSKIQKWEEQYQVNIDPGILKNQPALLEGKYDQGKVVLTYPHLDTPDNPWEALALFNLYHSFFNKPFAIPTQPLKSYEEMPKYVLKLIKKLKMAMEEFFQFGQRNFLWYWYKPWMLRWRKGIRGFHYLTLYLLIKEINRYTHKKPVFVSPDLIIPHLETLVKIVLPFLEKAKSLLLKERYLLNTKPLSLISTDNKELNILRQELFGETPAYGGKFKQILCYADKILVPFLKAEANNIYSKPR</sequence>
<dbReference type="InterPro" id="IPR029062">
    <property type="entry name" value="Class_I_gatase-like"/>
</dbReference>
<dbReference type="Gene3D" id="3.40.50.880">
    <property type="match status" value="1"/>
</dbReference>
<evidence type="ECO:0000313" key="2">
    <source>
        <dbReference type="EMBL" id="HEC68216.1"/>
    </source>
</evidence>
<dbReference type="Pfam" id="PF09825">
    <property type="entry name" value="BPL_N"/>
    <property type="match status" value="1"/>
</dbReference>
<dbReference type="Proteomes" id="UP000885738">
    <property type="component" value="Unassembled WGS sequence"/>
</dbReference>
<feature type="domain" description="Biotin-protein ligase N-terminal" evidence="1">
    <location>
        <begin position="106"/>
        <end position="150"/>
    </location>
</feature>
<dbReference type="AlphaFoldDB" id="A0A7C2ALQ9"/>
<dbReference type="SUPFAM" id="SSF52317">
    <property type="entry name" value="Class I glutamine amidotransferase-like"/>
    <property type="match status" value="1"/>
</dbReference>
<dbReference type="EMBL" id="DRIH01000187">
    <property type="protein sequence ID" value="HEC68216.1"/>
    <property type="molecule type" value="Genomic_DNA"/>
</dbReference>
<organism evidence="2">
    <name type="scientific">Desulfofervidus auxilii</name>
    <dbReference type="NCBI Taxonomy" id="1621989"/>
    <lineage>
        <taxon>Bacteria</taxon>
        <taxon>Pseudomonadati</taxon>
        <taxon>Thermodesulfobacteriota</taxon>
        <taxon>Candidatus Desulfofervidia</taxon>
        <taxon>Candidatus Desulfofervidales</taxon>
        <taxon>Candidatus Desulfofervidaceae</taxon>
        <taxon>Candidatus Desulfofervidus</taxon>
    </lineage>
</organism>
<evidence type="ECO:0000259" key="1">
    <source>
        <dbReference type="Pfam" id="PF09825"/>
    </source>
</evidence>
<gene>
    <name evidence="2" type="ORF">ENI35_05340</name>
</gene>
<comment type="caution">
    <text evidence="2">The sequence shown here is derived from an EMBL/GenBank/DDBJ whole genome shotgun (WGS) entry which is preliminary data.</text>
</comment>
<proteinExistence type="predicted"/>
<protein>
    <recommendedName>
        <fullName evidence="1">Biotin-protein ligase N-terminal domain-containing protein</fullName>
    </recommendedName>
</protein>
<dbReference type="InterPro" id="IPR019197">
    <property type="entry name" value="Biotin-prot_ligase_N"/>
</dbReference>